<evidence type="ECO:0000256" key="6">
    <source>
        <dbReference type="ARBA" id="ARBA00023128"/>
    </source>
</evidence>
<keyword evidence="2" id="KW-0813">Transport</keyword>
<dbReference type="Gene3D" id="1.10.287.2900">
    <property type="match status" value="1"/>
</dbReference>
<dbReference type="EMBL" id="CAJNOV010009132">
    <property type="protein sequence ID" value="CAF1351478.1"/>
    <property type="molecule type" value="Genomic_DNA"/>
</dbReference>
<dbReference type="InterPro" id="IPR039289">
    <property type="entry name" value="CHCHD4"/>
</dbReference>
<evidence type="ECO:0000256" key="8">
    <source>
        <dbReference type="ARBA" id="ARBA00023284"/>
    </source>
</evidence>
<evidence type="ECO:0000256" key="4">
    <source>
        <dbReference type="ARBA" id="ARBA00023002"/>
    </source>
</evidence>
<evidence type="ECO:0000313" key="9">
    <source>
        <dbReference type="EMBL" id="CAF1351478.1"/>
    </source>
</evidence>
<keyword evidence="6" id="KW-0496">Mitochondrion</keyword>
<protein>
    <submittedName>
        <fullName evidence="9">Uncharacterized protein</fullName>
    </submittedName>
</protein>
<keyword evidence="5" id="KW-0811">Translocation</keyword>
<gene>
    <name evidence="9" type="ORF">CJN711_LOCUS19445</name>
</gene>
<dbReference type="AlphaFoldDB" id="A0A815HF57"/>
<evidence type="ECO:0000256" key="3">
    <source>
        <dbReference type="ARBA" id="ARBA00022927"/>
    </source>
</evidence>
<comment type="caution">
    <text evidence="9">The sequence shown here is derived from an EMBL/GenBank/DDBJ whole genome shotgun (WGS) entry which is preliminary data.</text>
</comment>
<keyword evidence="7" id="KW-1015">Disulfide bond</keyword>
<keyword evidence="3" id="KW-0653">Protein transport</keyword>
<name>A0A815HF57_9BILA</name>
<dbReference type="PANTHER" id="PTHR21622:SF0">
    <property type="entry name" value="COILED-COIL-HELIX-COILED-COIL-HELIX DOMAIN CONTAINING 4"/>
    <property type="match status" value="1"/>
</dbReference>
<dbReference type="GO" id="GO:0045041">
    <property type="term" value="P:protein import into mitochondrial intermembrane space"/>
    <property type="evidence" value="ECO:0007669"/>
    <property type="project" value="InterPro"/>
</dbReference>
<reference evidence="9" key="1">
    <citation type="submission" date="2021-02" db="EMBL/GenBank/DDBJ databases">
        <authorList>
            <person name="Nowell W R."/>
        </authorList>
    </citation>
    <scope>NUCLEOTIDE SEQUENCE</scope>
</reference>
<dbReference type="GO" id="GO:0005758">
    <property type="term" value="C:mitochondrial intermembrane space"/>
    <property type="evidence" value="ECO:0007669"/>
    <property type="project" value="TreeGrafter"/>
</dbReference>
<evidence type="ECO:0000256" key="7">
    <source>
        <dbReference type="ARBA" id="ARBA00023157"/>
    </source>
</evidence>
<evidence type="ECO:0000256" key="1">
    <source>
        <dbReference type="ARBA" id="ARBA00004173"/>
    </source>
</evidence>
<evidence type="ECO:0000256" key="2">
    <source>
        <dbReference type="ARBA" id="ARBA00022448"/>
    </source>
</evidence>
<keyword evidence="8" id="KW-0676">Redox-active center</keyword>
<sequence>MSTSKIRHKIIFADRDSITPKENDLHIKQLWIDIYNENINEGAVKSNGMISWDCACLGTQAIGPCSSQFRAAFSCHQTSNKEPKGKHIQKQLLT</sequence>
<evidence type="ECO:0000313" key="10">
    <source>
        <dbReference type="Proteomes" id="UP000663855"/>
    </source>
</evidence>
<accession>A0A815HF57</accession>
<dbReference type="GO" id="GO:0015035">
    <property type="term" value="F:protein-disulfide reductase activity"/>
    <property type="evidence" value="ECO:0007669"/>
    <property type="project" value="InterPro"/>
</dbReference>
<organism evidence="9 10">
    <name type="scientific">Rotaria magnacalcarata</name>
    <dbReference type="NCBI Taxonomy" id="392030"/>
    <lineage>
        <taxon>Eukaryota</taxon>
        <taxon>Metazoa</taxon>
        <taxon>Spiralia</taxon>
        <taxon>Gnathifera</taxon>
        <taxon>Rotifera</taxon>
        <taxon>Eurotatoria</taxon>
        <taxon>Bdelloidea</taxon>
        <taxon>Philodinida</taxon>
        <taxon>Philodinidae</taxon>
        <taxon>Rotaria</taxon>
    </lineage>
</organism>
<proteinExistence type="predicted"/>
<keyword evidence="4" id="KW-0560">Oxidoreductase</keyword>
<comment type="subcellular location">
    <subcellularLocation>
        <location evidence="1">Mitochondrion</location>
    </subcellularLocation>
</comment>
<dbReference type="Proteomes" id="UP000663855">
    <property type="component" value="Unassembled WGS sequence"/>
</dbReference>
<evidence type="ECO:0000256" key="5">
    <source>
        <dbReference type="ARBA" id="ARBA00023010"/>
    </source>
</evidence>
<dbReference type="PANTHER" id="PTHR21622">
    <property type="entry name" value="COILED-COIL-HELIX-COILED-COIL-HELIX DOMAIN CONTAINING 4"/>
    <property type="match status" value="1"/>
</dbReference>